<gene>
    <name evidence="2" type="ORF">HZY62_01355</name>
    <name evidence="3" type="ORF">LX92_01141</name>
</gene>
<dbReference type="Proteomes" id="UP000651837">
    <property type="component" value="Unassembled WGS sequence"/>
</dbReference>
<dbReference type="OrthoDB" id="1427740at2"/>
<evidence type="ECO:0000313" key="3">
    <source>
        <dbReference type="EMBL" id="PWK24776.1"/>
    </source>
</evidence>
<dbReference type="RefSeq" id="WP_109649650.1">
    <property type="nucleotide sequence ID" value="NZ_JACWLN010000001.1"/>
</dbReference>
<keyword evidence="5" id="KW-1185">Reference proteome</keyword>
<reference evidence="3 4" key="1">
    <citation type="submission" date="2018-05" db="EMBL/GenBank/DDBJ databases">
        <title>Genomic Encyclopedia of Archaeal and Bacterial Type Strains, Phase II (KMG-II): from individual species to whole genera.</title>
        <authorList>
            <person name="Goeker M."/>
        </authorList>
    </citation>
    <scope>NUCLEOTIDE SEQUENCE [LARGE SCALE GENOMIC DNA]</scope>
    <source>
        <strain evidence="3 4">DSM 23514</strain>
    </source>
</reference>
<evidence type="ECO:0000313" key="2">
    <source>
        <dbReference type="EMBL" id="MBD1259219.1"/>
    </source>
</evidence>
<protein>
    <recommendedName>
        <fullName evidence="6">DUF4398 domain-containing protein</fullName>
    </recommendedName>
</protein>
<evidence type="ECO:0000313" key="5">
    <source>
        <dbReference type="Proteomes" id="UP000651837"/>
    </source>
</evidence>
<dbReference type="EMBL" id="QGGQ01000002">
    <property type="protein sequence ID" value="PWK24776.1"/>
    <property type="molecule type" value="Genomic_DNA"/>
</dbReference>
<evidence type="ECO:0008006" key="6">
    <source>
        <dbReference type="Google" id="ProtNLM"/>
    </source>
</evidence>
<name>A0A316E3Y3_9FLAO</name>
<organism evidence="3 4">
    <name type="scientific">Maribacter polysiphoniae</name>
    <dbReference type="NCBI Taxonomy" id="429344"/>
    <lineage>
        <taxon>Bacteria</taxon>
        <taxon>Pseudomonadati</taxon>
        <taxon>Bacteroidota</taxon>
        <taxon>Flavobacteriia</taxon>
        <taxon>Flavobacteriales</taxon>
        <taxon>Flavobacteriaceae</taxon>
        <taxon>Maribacter</taxon>
    </lineage>
</organism>
<evidence type="ECO:0000256" key="1">
    <source>
        <dbReference type="SAM" id="SignalP"/>
    </source>
</evidence>
<accession>A0A316E3Y3</accession>
<keyword evidence="1" id="KW-0732">Signal</keyword>
<comment type="caution">
    <text evidence="3">The sequence shown here is derived from an EMBL/GenBank/DDBJ whole genome shotgun (WGS) entry which is preliminary data.</text>
</comment>
<dbReference type="Proteomes" id="UP000245667">
    <property type="component" value="Unassembled WGS sequence"/>
</dbReference>
<feature type="chain" id="PRO_5016328990" description="DUF4398 domain-containing protein" evidence="1">
    <location>
        <begin position="23"/>
        <end position="227"/>
    </location>
</feature>
<proteinExistence type="predicted"/>
<sequence>MKNPSFLAIAILIIFSSFTVDKACEYATSNMNYVKSETEKAIAKEDINQAKYHAYKAINAIEKSKEQIKECGCVYAEHNIKDGKTDLISATKATSLNGARILLNRALEHMTDAIESIEDHELHDSQYGTDLLAMNTTISDLEKVSMSKPTEMEMEQKIDASLEKYRQSLEKIVNSVDCASARAFAENIYLHCEQQLLLPNLTEGKKYYNYKTKEITAKALEKLEACK</sequence>
<feature type="signal peptide" evidence="1">
    <location>
        <begin position="1"/>
        <end position="22"/>
    </location>
</feature>
<dbReference type="AlphaFoldDB" id="A0A316E3Y3"/>
<reference evidence="2 5" key="2">
    <citation type="submission" date="2020-07" db="EMBL/GenBank/DDBJ databases">
        <title>The draft genome sequence of Maribacter polysiphoniae KCTC 22021.</title>
        <authorList>
            <person name="Mu L."/>
        </authorList>
    </citation>
    <scope>NUCLEOTIDE SEQUENCE [LARGE SCALE GENOMIC DNA]</scope>
    <source>
        <strain evidence="2 5">KCTC 22021</strain>
    </source>
</reference>
<evidence type="ECO:0000313" key="4">
    <source>
        <dbReference type="Proteomes" id="UP000245667"/>
    </source>
</evidence>
<dbReference type="EMBL" id="JACWLN010000001">
    <property type="protein sequence ID" value="MBD1259219.1"/>
    <property type="molecule type" value="Genomic_DNA"/>
</dbReference>